<feature type="region of interest" description="Disordered" evidence="1">
    <location>
        <begin position="212"/>
        <end position="241"/>
    </location>
</feature>
<comment type="caution">
    <text evidence="3">The sequence shown here is derived from an EMBL/GenBank/DDBJ whole genome shotgun (WGS) entry which is preliminary data.</text>
</comment>
<feature type="chain" id="PRO_5042150982" evidence="2">
    <location>
        <begin position="22"/>
        <end position="241"/>
    </location>
</feature>
<dbReference type="Gene3D" id="2.60.120.260">
    <property type="entry name" value="Galactose-binding domain-like"/>
    <property type="match status" value="1"/>
</dbReference>
<feature type="signal peptide" evidence="2">
    <location>
        <begin position="1"/>
        <end position="21"/>
    </location>
</feature>
<gene>
    <name evidence="3" type="ORF">JIN83_14660</name>
</gene>
<name>A0AAE2SGL9_9BACT</name>
<dbReference type="EMBL" id="JAENIG010000011">
    <property type="protein sequence ID" value="MBK1856210.1"/>
    <property type="molecule type" value="Genomic_DNA"/>
</dbReference>
<proteinExistence type="predicted"/>
<protein>
    <submittedName>
        <fullName evidence="3">Uncharacterized protein</fullName>
    </submittedName>
</protein>
<evidence type="ECO:0000256" key="2">
    <source>
        <dbReference type="SAM" id="SignalP"/>
    </source>
</evidence>
<keyword evidence="4" id="KW-1185">Reference proteome</keyword>
<dbReference type="AlphaFoldDB" id="A0AAE2SGL9"/>
<evidence type="ECO:0000256" key="1">
    <source>
        <dbReference type="SAM" id="MobiDB-lite"/>
    </source>
</evidence>
<organism evidence="3 4">
    <name type="scientific">Oceaniferula flava</name>
    <dbReference type="NCBI Taxonomy" id="2800421"/>
    <lineage>
        <taxon>Bacteria</taxon>
        <taxon>Pseudomonadati</taxon>
        <taxon>Verrucomicrobiota</taxon>
        <taxon>Verrucomicrobiia</taxon>
        <taxon>Verrucomicrobiales</taxon>
        <taxon>Verrucomicrobiaceae</taxon>
        <taxon>Oceaniferula</taxon>
    </lineage>
</organism>
<keyword evidence="2" id="KW-0732">Signal</keyword>
<sequence length="241" mass="26877">MKMRQLTMCGLLILSGGLVVAQQKPGPERKRGPRIAKPRITDTVKANVYADNWFKLYINGNLVAVDSISFIPHNVVSVDILPEYPMTIAVMAKDNADPKTGLEYNNSNIGDAGFILKFGDGTVTDASWKAKSFFRGPLNGKVQGATTQHWDIPKDWMVTDFDDSTWPQAVEHTEQAVDPKQPYYENDFKGAKWIWTQDLALDNTVIFRKTIKSPPNGDPLPKTWPRGVIDASEKPASQTNQ</sequence>
<accession>A0AAE2SGL9</accession>
<reference evidence="3" key="1">
    <citation type="submission" date="2021-01" db="EMBL/GenBank/DDBJ databases">
        <title>Modified the classification status of verrucomicrobia.</title>
        <authorList>
            <person name="Feng X."/>
        </authorList>
    </citation>
    <scope>NUCLEOTIDE SEQUENCE</scope>
    <source>
        <strain evidence="3">5K15</strain>
    </source>
</reference>
<dbReference type="Proteomes" id="UP000634206">
    <property type="component" value="Unassembled WGS sequence"/>
</dbReference>
<evidence type="ECO:0000313" key="4">
    <source>
        <dbReference type="Proteomes" id="UP000634206"/>
    </source>
</evidence>
<evidence type="ECO:0000313" key="3">
    <source>
        <dbReference type="EMBL" id="MBK1856210.1"/>
    </source>
</evidence>